<comment type="caution">
    <text evidence="8">The sequence shown here is derived from an EMBL/GenBank/DDBJ whole genome shotgun (WGS) entry which is preliminary data.</text>
</comment>
<dbReference type="Pfam" id="PF02775">
    <property type="entry name" value="TPP_enzyme_C"/>
    <property type="match status" value="1"/>
</dbReference>
<dbReference type="PANTHER" id="PTHR18968:SF13">
    <property type="entry name" value="ACETOLACTATE SYNTHASE CATALYTIC SUBUNIT, MITOCHONDRIAL"/>
    <property type="match status" value="1"/>
</dbReference>
<dbReference type="AlphaFoldDB" id="A0A254TGG8"/>
<comment type="cofactor">
    <cofactor evidence="1">
        <name>thiamine diphosphate</name>
        <dbReference type="ChEBI" id="CHEBI:58937"/>
    </cofactor>
</comment>
<dbReference type="InterPro" id="IPR012000">
    <property type="entry name" value="Thiamin_PyroP_enz_cen_dom"/>
</dbReference>
<accession>A0A254TGG8</accession>
<keyword evidence="3 4" id="KW-0786">Thiamine pyrophosphate</keyword>
<dbReference type="PANTHER" id="PTHR18968">
    <property type="entry name" value="THIAMINE PYROPHOSPHATE ENZYMES"/>
    <property type="match status" value="1"/>
</dbReference>
<name>A0A254TGG8_9BURK</name>
<dbReference type="CDD" id="cd00568">
    <property type="entry name" value="TPP_enzymes"/>
    <property type="match status" value="1"/>
</dbReference>
<dbReference type="Proteomes" id="UP000197535">
    <property type="component" value="Unassembled WGS sequence"/>
</dbReference>
<evidence type="ECO:0000256" key="1">
    <source>
        <dbReference type="ARBA" id="ARBA00001964"/>
    </source>
</evidence>
<dbReference type="InterPro" id="IPR012001">
    <property type="entry name" value="Thiamin_PyroP_enz_TPP-bd_dom"/>
</dbReference>
<dbReference type="InterPro" id="IPR045229">
    <property type="entry name" value="TPP_enz"/>
</dbReference>
<gene>
    <name evidence="8" type="ORF">AYR66_21165</name>
</gene>
<dbReference type="InterPro" id="IPR029035">
    <property type="entry name" value="DHS-like_NAD/FAD-binding_dom"/>
</dbReference>
<dbReference type="RefSeq" id="WP_088708477.1">
    <property type="nucleotide sequence ID" value="NZ_LSTO01000001.1"/>
</dbReference>
<feature type="domain" description="Thiamine pyrophosphate enzyme central" evidence="5">
    <location>
        <begin position="200"/>
        <end position="334"/>
    </location>
</feature>
<dbReference type="GO" id="GO:0005948">
    <property type="term" value="C:acetolactate synthase complex"/>
    <property type="evidence" value="ECO:0007669"/>
    <property type="project" value="TreeGrafter"/>
</dbReference>
<dbReference type="InterPro" id="IPR029061">
    <property type="entry name" value="THDP-binding"/>
</dbReference>
<evidence type="ECO:0000313" key="9">
    <source>
        <dbReference type="Proteomes" id="UP000197535"/>
    </source>
</evidence>
<dbReference type="GO" id="GO:0050660">
    <property type="term" value="F:flavin adenine dinucleotide binding"/>
    <property type="evidence" value="ECO:0007669"/>
    <property type="project" value="TreeGrafter"/>
</dbReference>
<proteinExistence type="inferred from homology"/>
<dbReference type="OrthoDB" id="2254214at2"/>
<dbReference type="GO" id="GO:0009097">
    <property type="term" value="P:isoleucine biosynthetic process"/>
    <property type="evidence" value="ECO:0007669"/>
    <property type="project" value="TreeGrafter"/>
</dbReference>
<dbReference type="SUPFAM" id="SSF52467">
    <property type="entry name" value="DHS-like NAD/FAD-binding domain"/>
    <property type="match status" value="1"/>
</dbReference>
<feature type="domain" description="Thiamine pyrophosphate enzyme TPP-binding" evidence="6">
    <location>
        <begin position="399"/>
        <end position="551"/>
    </location>
</feature>
<dbReference type="EMBL" id="LSTO01000001">
    <property type="protein sequence ID" value="OWW21625.1"/>
    <property type="molecule type" value="Genomic_DNA"/>
</dbReference>
<sequence>MEKQVAAVQMVEYLERVGVEVMYGMCGHTLVQMLDALSRSKINFVSCRHEQLAAHIADGYARVSGKPGVVLTHVGPGLTNAITGIATASLDSVPMVVITGNIQSYGFGRGPHQEVNLHADADQIEICRPICKRVYRVTRADDLPRVLERAFHIAQSGRKGVVLVDVPMDFFSTELPVGSFKQTPAPIANPAISEEQARLVAEALAKAERPVLYVGGGIHIARATKELIALAEALEVPVATSLMGKGSLPDAHPLLLGTTGYWGQPVANELCRNADLIVAVATRFAETDCSSWDPEFTFDIPKSRLIHIDIDAGEIGRNYQAELGIVADAKQALGMIAKAAKGMEHRNRGNLRKTIADGRASFQTRWAEQRESTEFPLRPERVIADVRKALPEDGFIVTDVGWNKNGVGQQMALNVPGTMITPGGMATMGFGHAAVLGAKYAAPDRAAVALIGDGCFSSNVGVIATAVEQKLPVVWVVMDNASYGVISGIEKRHLGGTYGCMFESDGKPYHIDFATIARAFGANGVAIERADQLEGAVRDALASGVPTVIQVPVQLVPTPTTGHWEINRMFRKPN</sequence>
<feature type="domain" description="Thiamine pyrophosphate enzyme N-terminal TPP-binding" evidence="7">
    <location>
        <begin position="9"/>
        <end position="116"/>
    </location>
</feature>
<dbReference type="GO" id="GO:0003984">
    <property type="term" value="F:acetolactate synthase activity"/>
    <property type="evidence" value="ECO:0007669"/>
    <property type="project" value="TreeGrafter"/>
</dbReference>
<dbReference type="Gene3D" id="3.40.50.970">
    <property type="match status" value="2"/>
</dbReference>
<evidence type="ECO:0000313" key="8">
    <source>
        <dbReference type="EMBL" id="OWW21625.1"/>
    </source>
</evidence>
<evidence type="ECO:0000259" key="6">
    <source>
        <dbReference type="Pfam" id="PF02775"/>
    </source>
</evidence>
<evidence type="ECO:0000256" key="2">
    <source>
        <dbReference type="ARBA" id="ARBA00007812"/>
    </source>
</evidence>
<dbReference type="SUPFAM" id="SSF52518">
    <property type="entry name" value="Thiamin diphosphate-binding fold (THDP-binding)"/>
    <property type="match status" value="2"/>
</dbReference>
<dbReference type="Pfam" id="PF00205">
    <property type="entry name" value="TPP_enzyme_M"/>
    <property type="match status" value="1"/>
</dbReference>
<reference evidence="8 9" key="1">
    <citation type="submission" date="2016-02" db="EMBL/GenBank/DDBJ databases">
        <authorList>
            <person name="Wen L."/>
            <person name="He K."/>
            <person name="Yang H."/>
        </authorList>
    </citation>
    <scope>NUCLEOTIDE SEQUENCE [LARGE SCALE GENOMIC DNA]</scope>
    <source>
        <strain evidence="8 9">TSA40</strain>
    </source>
</reference>
<dbReference type="GO" id="GO:0009099">
    <property type="term" value="P:L-valine biosynthetic process"/>
    <property type="evidence" value="ECO:0007669"/>
    <property type="project" value="TreeGrafter"/>
</dbReference>
<organism evidence="8 9">
    <name type="scientific">Noviherbaspirillum denitrificans</name>
    <dbReference type="NCBI Taxonomy" id="1968433"/>
    <lineage>
        <taxon>Bacteria</taxon>
        <taxon>Pseudomonadati</taxon>
        <taxon>Pseudomonadota</taxon>
        <taxon>Betaproteobacteria</taxon>
        <taxon>Burkholderiales</taxon>
        <taxon>Oxalobacteraceae</taxon>
        <taxon>Noviherbaspirillum</taxon>
    </lineage>
</organism>
<dbReference type="CDD" id="cd07035">
    <property type="entry name" value="TPP_PYR_POX_like"/>
    <property type="match status" value="1"/>
</dbReference>
<dbReference type="InterPro" id="IPR000399">
    <property type="entry name" value="TPP-bd_CS"/>
</dbReference>
<dbReference type="Gene3D" id="3.40.50.1220">
    <property type="entry name" value="TPP-binding domain"/>
    <property type="match status" value="1"/>
</dbReference>
<dbReference type="InterPro" id="IPR011766">
    <property type="entry name" value="TPP_enzyme_TPP-bd"/>
</dbReference>
<dbReference type="FunFam" id="3.40.50.970:FF:000007">
    <property type="entry name" value="Acetolactate synthase"/>
    <property type="match status" value="1"/>
</dbReference>
<comment type="similarity">
    <text evidence="2 4">Belongs to the TPP enzyme family.</text>
</comment>
<dbReference type="GO" id="GO:0000287">
    <property type="term" value="F:magnesium ion binding"/>
    <property type="evidence" value="ECO:0007669"/>
    <property type="project" value="InterPro"/>
</dbReference>
<dbReference type="PROSITE" id="PS00187">
    <property type="entry name" value="TPP_ENZYMES"/>
    <property type="match status" value="1"/>
</dbReference>
<keyword evidence="9" id="KW-1185">Reference proteome</keyword>
<dbReference type="Pfam" id="PF02776">
    <property type="entry name" value="TPP_enzyme_N"/>
    <property type="match status" value="1"/>
</dbReference>
<evidence type="ECO:0000256" key="3">
    <source>
        <dbReference type="ARBA" id="ARBA00023052"/>
    </source>
</evidence>
<protein>
    <submittedName>
        <fullName evidence="8">Acetohydroxyacid synthase large subunit</fullName>
    </submittedName>
</protein>
<evidence type="ECO:0000259" key="5">
    <source>
        <dbReference type="Pfam" id="PF00205"/>
    </source>
</evidence>
<dbReference type="GO" id="GO:0030976">
    <property type="term" value="F:thiamine pyrophosphate binding"/>
    <property type="evidence" value="ECO:0007669"/>
    <property type="project" value="InterPro"/>
</dbReference>
<evidence type="ECO:0000259" key="7">
    <source>
        <dbReference type="Pfam" id="PF02776"/>
    </source>
</evidence>
<evidence type="ECO:0000256" key="4">
    <source>
        <dbReference type="RuleBase" id="RU362132"/>
    </source>
</evidence>